<accession>Q45628</accession>
<feature type="region of interest" description="Disordered" evidence="1">
    <location>
        <begin position="36"/>
        <end position="56"/>
    </location>
</feature>
<accession>Q52020</accession>
<geneLocation type="plasmid" evidence="4">
    <name>pSTK1</name>
</geneLocation>
<reference evidence="3" key="2">
    <citation type="journal article" date="1993" name="Biotechnol. Lett.">
        <title>Construction of a new shuttle vector pSTE33 and its stabilities in Bacillus stearothermophilus, Bacillus subtilis, and Escherichia coli.</title>
        <authorList>
            <person name="Narumi I."/>
            <person name="Nakayama N."/>
            <person name="Nakamoto S."/>
            <person name="Kimura T."/>
            <person name="Yanagkisawa T."/>
            <person name="Kihara H."/>
        </authorList>
    </citation>
    <scope>NUCLEOTIDE SEQUENCE</scope>
</reference>
<evidence type="ECO:0000313" key="4">
    <source>
        <dbReference type="EMBL" id="BAA06269.1"/>
    </source>
</evidence>
<proteinExistence type="predicted"/>
<organism evidence="2">
    <name type="scientific">Geobacillus stearothermophilus</name>
    <name type="common">Bacillus stearothermophilus</name>
    <dbReference type="NCBI Taxonomy" id="1422"/>
    <lineage>
        <taxon>Bacteria</taxon>
        <taxon>Bacillati</taxon>
        <taxon>Bacillota</taxon>
        <taxon>Bacilli</taxon>
        <taxon>Bacillales</taxon>
        <taxon>Anoxybacillaceae</taxon>
        <taxon>Geobacillus</taxon>
    </lineage>
</organism>
<evidence type="ECO:0000313" key="3">
    <source>
        <dbReference type="EMBL" id="BAA06247.1"/>
    </source>
</evidence>
<evidence type="ECO:0000256" key="1">
    <source>
        <dbReference type="SAM" id="MobiDB-lite"/>
    </source>
</evidence>
<reference evidence="2" key="1">
    <citation type="journal article" date="1986" name="Proc. Natl. Acad. Sci. U.S.A.">
        <title>Isolation of a thermostable enzyme variant by cloning and selection in a thermophile.</title>
        <authorList>
            <person name="Liao H."/>
            <person name="McKenzie T."/>
            <person name="Hageman R."/>
        </authorList>
    </citation>
    <scope>NUCLEOTIDE SEQUENCE</scope>
</reference>
<dbReference type="AlphaFoldDB" id="Q45627"/>
<dbReference type="EMBL" id="D29989">
    <property type="protein sequence ID" value="BAA06269.1"/>
    <property type="molecule type" value="Genomic_DNA"/>
</dbReference>
<protein>
    <submittedName>
        <fullName evidence="2">ORF2</fullName>
    </submittedName>
</protein>
<keyword evidence="4" id="KW-0614">Plasmid</keyword>
<dbReference type="EMBL" id="D29978">
    <property type="protein sequence ID" value="BAA06243.1"/>
    <property type="molecule type" value="Genomic_DNA"/>
</dbReference>
<evidence type="ECO:0000313" key="2">
    <source>
        <dbReference type="EMBL" id="BAA06243.1"/>
    </source>
</evidence>
<reference evidence="2" key="4">
    <citation type="journal article" date="1995" name="Biotechnol. Lett.">
        <title>Bacillus stearothermophilus plasmid pSTK1 replicon is functional in Escherichia coli.</title>
        <authorList>
            <person name="Narumi I."/>
            <person name="Nakayama N."/>
            <person name="Nakamoto S."/>
            <person name="Kihara H."/>
        </authorList>
    </citation>
    <scope>NUCLEOTIDE SEQUENCE</scope>
</reference>
<accession>Q45627</accession>
<sequence length="76" mass="8426">MPRKLLARVRRVLGWTSRKALPCICVQAFSRQRLPAPADKHASRWGPVPKGNWNNAERPVIGGIKIGKNSESTPVV</sequence>
<reference evidence="2 3" key="3">
    <citation type="journal article" date="1993" name="Biotechnol. Lett.">
        <title>Complete nucleotide sequence of pSTK1, a cryptic plasmid from Bacillus stearothermophilus TK015.</title>
        <authorList>
            <person name="Nakayama N."/>
            <person name="Narumi I."/>
            <person name="Nakamoto S."/>
            <person name="Kihara H."/>
        </authorList>
    </citation>
    <scope>NUCLEOTIDE SEQUENCE</scope>
    <source>
        <strain evidence="4">TKO15</strain>
        <plasmid evidence="4">pSTK1</plasmid>
    </source>
</reference>
<dbReference type="EMBL" id="D29979">
    <property type="protein sequence ID" value="BAA06247.1"/>
    <property type="molecule type" value="Genomic_DNA"/>
</dbReference>
<name>Q45627_GEOSE</name>
<dbReference type="PIR" id="I39960">
    <property type="entry name" value="I39960"/>
</dbReference>